<feature type="region of interest" description="Disordered" evidence="2">
    <location>
        <begin position="14"/>
        <end position="95"/>
    </location>
</feature>
<evidence type="ECO:0000256" key="2">
    <source>
        <dbReference type="SAM" id="MobiDB-lite"/>
    </source>
</evidence>
<organism evidence="4 5">
    <name type="scientific">Madurella fahalii</name>
    <dbReference type="NCBI Taxonomy" id="1157608"/>
    <lineage>
        <taxon>Eukaryota</taxon>
        <taxon>Fungi</taxon>
        <taxon>Dikarya</taxon>
        <taxon>Ascomycota</taxon>
        <taxon>Pezizomycotina</taxon>
        <taxon>Sordariomycetes</taxon>
        <taxon>Sordariomycetidae</taxon>
        <taxon>Sordariales</taxon>
        <taxon>Sordariales incertae sedis</taxon>
        <taxon>Madurella</taxon>
    </lineage>
</organism>
<evidence type="ECO:0000256" key="1">
    <source>
        <dbReference type="ARBA" id="ARBA00022737"/>
    </source>
</evidence>
<feature type="region of interest" description="Disordered" evidence="2">
    <location>
        <begin position="131"/>
        <end position="150"/>
    </location>
</feature>
<sequence length="875" mass="97871">MPNPCRKWLKELFRSRRAASPASPSAQSVDIQSEQKPAQHPSAADPQAARPSTDAATTVCHQRTAASQFLSPELPVEPQNKSTATESTEQPIPAISTSERLWNAAYNDLELDDAELVGSYVRILEKVLGGETNEPSTADPRAKLKDPTARQKHMRELVQKGQERISKTSKVTIGVGDVADFVLSAKAMVDLVLQSVPQAAPAALPWAGVCLGLQMLRNPAQATRTNLAGIAHVISRMDWYCALTKHLLDENNSDEFREVLSQLEKGIVDLYKALLLYQMKSVCSYYRNQGLVFLRGMLSLDDWDGDLGLVTTAEATVQNDAAQYSQELTKVSMGGLVRRAETMEKRLGDIHQDIRDFISLQKDARRDDFESACRRDLCVVDPQHDMERIEKSKDELLDEAFKWILRTPEYAAFTNWDDTGSDYPPRRLLWIKGHAGTGKTMLMIGIIRRLSLQPAALAPGVSFFFCQDTDMALNNATAVLRSLIWLLLLQQPCLISHILQKHKDSGAGLFKDKNAFHALSEAFKNMLKDPLLQPVYLAVDALDECVEDRLKLIRLISTSLELSQKVKWLLSSRPEVDLLAELRIPGTDSPEVSDGLVELDTQRLAKPVVAYISHKLSTLASRSGYDEAVLDEVSHEVHQRAQNTFLWVALAFKALEKDEVHGSYAVEYIKDMPSGLSELYDHMITRIEKRNAKISQDCKKALVVAFLALRPLSLPELGVLANLQPNRTRPAVETCGSFLTITGETVSLIHQSAKDYLERNFTAKLQPAGVAQGHADIGKRSIEAMSSDLRQNMYNLDFGFKPNDMTVPYPDPLGRIRYSCMFWVDHLRFWKDENSGCLRELTDSGKAFKWGIVDKKASARCPDIRFCTYLQSNLK</sequence>
<keyword evidence="5" id="KW-1185">Reference proteome</keyword>
<evidence type="ECO:0000313" key="4">
    <source>
        <dbReference type="EMBL" id="GAB1319506.1"/>
    </source>
</evidence>
<protein>
    <submittedName>
        <fullName evidence="4">NACHT domain-containing protein</fullName>
    </submittedName>
</protein>
<dbReference type="InterPro" id="IPR027417">
    <property type="entry name" value="P-loop_NTPase"/>
</dbReference>
<gene>
    <name evidence="4" type="ORF">MFIFM68171_09716</name>
</gene>
<feature type="compositionally biased region" description="Polar residues" evidence="2">
    <location>
        <begin position="54"/>
        <end position="70"/>
    </location>
</feature>
<keyword evidence="1" id="KW-0677">Repeat</keyword>
<dbReference type="EMBL" id="BAAFSV010000005">
    <property type="protein sequence ID" value="GAB1319506.1"/>
    <property type="molecule type" value="Genomic_DNA"/>
</dbReference>
<dbReference type="InterPro" id="IPR056884">
    <property type="entry name" value="NPHP3-like_N"/>
</dbReference>
<feature type="compositionally biased region" description="Polar residues" evidence="2">
    <location>
        <begin position="79"/>
        <end position="95"/>
    </location>
</feature>
<proteinExistence type="predicted"/>
<evidence type="ECO:0000259" key="3">
    <source>
        <dbReference type="PROSITE" id="PS50837"/>
    </source>
</evidence>
<name>A0ABQ0GP41_9PEZI</name>
<dbReference type="InterPro" id="IPR007111">
    <property type="entry name" value="NACHT_NTPase"/>
</dbReference>
<dbReference type="SUPFAM" id="SSF52540">
    <property type="entry name" value="P-loop containing nucleoside triphosphate hydrolases"/>
    <property type="match status" value="1"/>
</dbReference>
<dbReference type="Pfam" id="PF24883">
    <property type="entry name" value="NPHP3_N"/>
    <property type="match status" value="1"/>
</dbReference>
<dbReference type="PROSITE" id="PS50837">
    <property type="entry name" value="NACHT"/>
    <property type="match status" value="1"/>
</dbReference>
<feature type="domain" description="NACHT" evidence="3">
    <location>
        <begin position="427"/>
        <end position="574"/>
    </location>
</feature>
<dbReference type="GeneID" id="98180458"/>
<evidence type="ECO:0000313" key="5">
    <source>
        <dbReference type="Proteomes" id="UP001628179"/>
    </source>
</evidence>
<dbReference type="InterPro" id="IPR031359">
    <property type="entry name" value="NACHT_N"/>
</dbReference>
<feature type="compositionally biased region" description="Polar residues" evidence="2">
    <location>
        <begin position="27"/>
        <end position="36"/>
    </location>
</feature>
<dbReference type="Pfam" id="PF17100">
    <property type="entry name" value="NACHT_N"/>
    <property type="match status" value="1"/>
</dbReference>
<dbReference type="RefSeq" id="XP_070921236.1">
    <property type="nucleotide sequence ID" value="XM_071065135.1"/>
</dbReference>
<dbReference type="Gene3D" id="3.40.50.300">
    <property type="entry name" value="P-loop containing nucleotide triphosphate hydrolases"/>
    <property type="match status" value="1"/>
</dbReference>
<dbReference type="PANTHER" id="PTHR10039:SF17">
    <property type="entry name" value="FUNGAL STAND N-TERMINAL GOODBYE DOMAIN-CONTAINING PROTEIN-RELATED"/>
    <property type="match status" value="1"/>
</dbReference>
<reference evidence="4 5" key="1">
    <citation type="submission" date="2024-09" db="EMBL/GenBank/DDBJ databases">
        <title>Itraconazole resistance in Madurella fahalii resulting from another homologue of gene encoding cytochrome P450 14-alpha sterol demethylase (CYP51).</title>
        <authorList>
            <person name="Yoshioka I."/>
            <person name="Fahal A.H."/>
            <person name="Kaneko S."/>
            <person name="Yaguchi T."/>
        </authorList>
    </citation>
    <scope>NUCLEOTIDE SEQUENCE [LARGE SCALE GENOMIC DNA]</scope>
    <source>
        <strain evidence="4 5">IFM 68171</strain>
    </source>
</reference>
<dbReference type="PANTHER" id="PTHR10039">
    <property type="entry name" value="AMELOGENIN"/>
    <property type="match status" value="1"/>
</dbReference>
<dbReference type="Proteomes" id="UP001628179">
    <property type="component" value="Unassembled WGS sequence"/>
</dbReference>
<accession>A0ABQ0GP41</accession>
<feature type="compositionally biased region" description="Basic and acidic residues" evidence="2">
    <location>
        <begin position="140"/>
        <end position="150"/>
    </location>
</feature>
<comment type="caution">
    <text evidence="4">The sequence shown here is derived from an EMBL/GenBank/DDBJ whole genome shotgun (WGS) entry which is preliminary data.</text>
</comment>